<name>A0A2T0BBG4_9CLOT</name>
<dbReference type="EMBL" id="PVXQ01000035">
    <property type="protein sequence ID" value="PRR81147.1"/>
    <property type="molecule type" value="Genomic_DNA"/>
</dbReference>
<comment type="similarity">
    <text evidence="4">Belongs to the acyl carrier protein (ACP) family.</text>
</comment>
<dbReference type="Proteomes" id="UP000239471">
    <property type="component" value="Unassembled WGS sequence"/>
</dbReference>
<dbReference type="SUPFAM" id="SSF47336">
    <property type="entry name" value="ACP-like"/>
    <property type="match status" value="1"/>
</dbReference>
<proteinExistence type="inferred from homology"/>
<gene>
    <name evidence="6" type="primary">acpP_2</name>
    <name evidence="4" type="synonym">acpP</name>
    <name evidence="6" type="ORF">CLVI_27390</name>
</gene>
<keyword evidence="2 4" id="KW-0963">Cytoplasm</keyword>
<dbReference type="PANTHER" id="PTHR20863:SF62">
    <property type="entry name" value="ACYL CARRIER PROTEIN"/>
    <property type="match status" value="1"/>
</dbReference>
<dbReference type="GO" id="GO:0005829">
    <property type="term" value="C:cytosol"/>
    <property type="evidence" value="ECO:0007669"/>
    <property type="project" value="TreeGrafter"/>
</dbReference>
<evidence type="ECO:0000313" key="7">
    <source>
        <dbReference type="Proteomes" id="UP000239471"/>
    </source>
</evidence>
<evidence type="ECO:0000256" key="1">
    <source>
        <dbReference type="ARBA" id="ARBA00022450"/>
    </source>
</evidence>
<comment type="PTM">
    <text evidence="4">4'-phosphopantetheine is transferred from CoA to a specific serine of apo-ACP by AcpS. This modification is essential for activity because fatty acids are bound in thioester linkage to the sulfhydryl of the prosthetic group.</text>
</comment>
<dbReference type="Pfam" id="PF00550">
    <property type="entry name" value="PP-binding"/>
    <property type="match status" value="1"/>
</dbReference>
<feature type="modified residue" description="O-(pantetheine 4'-phosphoryl)serine" evidence="4">
    <location>
        <position position="34"/>
    </location>
</feature>
<keyword evidence="4" id="KW-0276">Fatty acid metabolism</keyword>
<dbReference type="InterPro" id="IPR036736">
    <property type="entry name" value="ACP-like_sf"/>
</dbReference>
<comment type="caution">
    <text evidence="6">The sequence shown here is derived from an EMBL/GenBank/DDBJ whole genome shotgun (WGS) entry which is preliminary data.</text>
</comment>
<keyword evidence="7" id="KW-1185">Reference proteome</keyword>
<dbReference type="GO" id="GO:0009245">
    <property type="term" value="P:lipid A biosynthetic process"/>
    <property type="evidence" value="ECO:0007669"/>
    <property type="project" value="TreeGrafter"/>
</dbReference>
<organism evidence="6 7">
    <name type="scientific">Clostridium vincentii</name>
    <dbReference type="NCBI Taxonomy" id="52704"/>
    <lineage>
        <taxon>Bacteria</taxon>
        <taxon>Bacillati</taxon>
        <taxon>Bacillota</taxon>
        <taxon>Clostridia</taxon>
        <taxon>Eubacteriales</taxon>
        <taxon>Clostridiaceae</taxon>
        <taxon>Clostridium</taxon>
    </lineage>
</organism>
<dbReference type="InterPro" id="IPR003231">
    <property type="entry name" value="ACP"/>
</dbReference>
<evidence type="ECO:0000256" key="3">
    <source>
        <dbReference type="ARBA" id="ARBA00022553"/>
    </source>
</evidence>
<dbReference type="OrthoDB" id="9804551at2"/>
<dbReference type="Gene3D" id="1.10.1200.10">
    <property type="entry name" value="ACP-like"/>
    <property type="match status" value="1"/>
</dbReference>
<keyword evidence="3 4" id="KW-0597">Phosphoprotein</keyword>
<keyword evidence="4" id="KW-0275">Fatty acid biosynthesis</keyword>
<keyword evidence="1 4" id="KW-0596">Phosphopantetheine</keyword>
<dbReference type="RefSeq" id="WP_106060658.1">
    <property type="nucleotide sequence ID" value="NZ_PVXQ01000035.1"/>
</dbReference>
<dbReference type="GO" id="GO:0000036">
    <property type="term" value="F:acyl carrier activity"/>
    <property type="evidence" value="ECO:0007669"/>
    <property type="project" value="UniProtKB-UniRule"/>
</dbReference>
<dbReference type="UniPathway" id="UPA00094"/>
<reference evidence="6 7" key="1">
    <citation type="submission" date="2018-03" db="EMBL/GenBank/DDBJ databases">
        <title>Genome sequence of Clostridium vincentii DSM 10228.</title>
        <authorList>
            <person name="Poehlein A."/>
            <person name="Daniel R."/>
        </authorList>
    </citation>
    <scope>NUCLEOTIDE SEQUENCE [LARGE SCALE GENOMIC DNA]</scope>
    <source>
        <strain evidence="6 7">DSM 10228</strain>
    </source>
</reference>
<dbReference type="PANTHER" id="PTHR20863">
    <property type="entry name" value="ACYL CARRIER PROTEIN"/>
    <property type="match status" value="1"/>
</dbReference>
<dbReference type="PROSITE" id="PS50075">
    <property type="entry name" value="CARRIER"/>
    <property type="match status" value="1"/>
</dbReference>
<comment type="pathway">
    <text evidence="4">Lipid metabolism; fatty acid biosynthesis.</text>
</comment>
<sequence>MIFEEIREVICEQLEVSPEEVLLETTFEELGADSLDLFQVVIEIEEKYDIQLDEAEKIKSVKDAVDFVQAKVKA</sequence>
<accession>A0A2T0BBG4</accession>
<dbReference type="GO" id="GO:0000035">
    <property type="term" value="F:acyl binding"/>
    <property type="evidence" value="ECO:0007669"/>
    <property type="project" value="TreeGrafter"/>
</dbReference>
<feature type="domain" description="Carrier" evidence="5">
    <location>
        <begin position="1"/>
        <end position="74"/>
    </location>
</feature>
<dbReference type="NCBIfam" id="NF002150">
    <property type="entry name" value="PRK00982.1-4"/>
    <property type="match status" value="1"/>
</dbReference>
<dbReference type="InterPro" id="IPR009081">
    <property type="entry name" value="PP-bd_ACP"/>
</dbReference>
<comment type="subcellular location">
    <subcellularLocation>
        <location evidence="4">Cytoplasm</location>
    </subcellularLocation>
</comment>
<evidence type="ECO:0000259" key="5">
    <source>
        <dbReference type="PROSITE" id="PS50075"/>
    </source>
</evidence>
<dbReference type="HAMAP" id="MF_01217">
    <property type="entry name" value="Acyl_carrier"/>
    <property type="match status" value="1"/>
</dbReference>
<keyword evidence="4" id="KW-0444">Lipid biosynthesis</keyword>
<dbReference type="AlphaFoldDB" id="A0A2T0BBG4"/>
<protein>
    <recommendedName>
        <fullName evidence="4">Acyl carrier protein</fullName>
        <shortName evidence="4">ACP</shortName>
    </recommendedName>
</protein>
<evidence type="ECO:0000313" key="6">
    <source>
        <dbReference type="EMBL" id="PRR81147.1"/>
    </source>
</evidence>
<keyword evidence="4" id="KW-0443">Lipid metabolism</keyword>
<comment type="function">
    <text evidence="4">Carrier of the growing fatty acid chain in fatty acid biosynthesis.</text>
</comment>
<evidence type="ECO:0000256" key="2">
    <source>
        <dbReference type="ARBA" id="ARBA00022490"/>
    </source>
</evidence>
<dbReference type="GO" id="GO:0016020">
    <property type="term" value="C:membrane"/>
    <property type="evidence" value="ECO:0007669"/>
    <property type="project" value="GOC"/>
</dbReference>
<evidence type="ECO:0000256" key="4">
    <source>
        <dbReference type="HAMAP-Rule" id="MF_01217"/>
    </source>
</evidence>